<dbReference type="InterPro" id="IPR015946">
    <property type="entry name" value="KH_dom-like_a/b"/>
</dbReference>
<proteinExistence type="inferred from homology"/>
<keyword evidence="12" id="KW-0378">Hydrolase</keyword>
<feature type="binding site" evidence="8">
    <location>
        <begin position="190"/>
        <end position="197"/>
    </location>
    <ligand>
        <name>GTP</name>
        <dbReference type="ChEBI" id="CHEBI:37565"/>
        <label>2</label>
    </ligand>
</feature>
<dbReference type="NCBIfam" id="TIGR03594">
    <property type="entry name" value="GTPase_EngA"/>
    <property type="match status" value="1"/>
</dbReference>
<evidence type="ECO:0000256" key="8">
    <source>
        <dbReference type="HAMAP-Rule" id="MF_00195"/>
    </source>
</evidence>
<dbReference type="PRINTS" id="PR00449">
    <property type="entry name" value="RASTRNSFRMNG"/>
</dbReference>
<dbReference type="InterPro" id="IPR006073">
    <property type="entry name" value="GTP-bd"/>
</dbReference>
<dbReference type="Proteomes" id="UP000676169">
    <property type="component" value="Chromosome"/>
</dbReference>
<dbReference type="Gene3D" id="3.40.50.300">
    <property type="entry name" value="P-loop containing nucleotide triphosphate hydrolases"/>
    <property type="match status" value="2"/>
</dbReference>
<keyword evidence="4 10" id="KW-0677">Repeat</keyword>
<keyword evidence="13" id="KW-1185">Reference proteome</keyword>
<dbReference type="PROSITE" id="PS51712">
    <property type="entry name" value="G_ENGA"/>
    <property type="match status" value="1"/>
</dbReference>
<feature type="binding site" evidence="8">
    <location>
        <begin position="121"/>
        <end position="124"/>
    </location>
    <ligand>
        <name>GTP</name>
        <dbReference type="ChEBI" id="CHEBI:37565"/>
        <label>1</label>
    </ligand>
</feature>
<dbReference type="KEGG" id="lamb:KBB96_03050"/>
<dbReference type="InterPro" id="IPR016484">
    <property type="entry name" value="GTPase_Der"/>
</dbReference>
<protein>
    <recommendedName>
        <fullName evidence="2 8">GTPase Der</fullName>
    </recommendedName>
    <alternativeName>
        <fullName evidence="7 8">GTP-binding protein EngA</fullName>
    </alternativeName>
</protein>
<reference evidence="12" key="1">
    <citation type="submission" date="2021-04" db="EMBL/GenBank/DDBJ databases">
        <title>Luteolibacter sp. 32A isolated from the skin of an Anderson's salamander (Ambystoma andersonii).</title>
        <authorList>
            <person name="Spergser J."/>
            <person name="Busse H.-J."/>
        </authorList>
    </citation>
    <scope>NUCLEOTIDE SEQUENCE</scope>
    <source>
        <strain evidence="12">32A</strain>
    </source>
</reference>
<evidence type="ECO:0000256" key="7">
    <source>
        <dbReference type="ARBA" id="ARBA00032345"/>
    </source>
</evidence>
<evidence type="ECO:0000313" key="13">
    <source>
        <dbReference type="Proteomes" id="UP000676169"/>
    </source>
</evidence>
<accession>A0A975J3F4</accession>
<dbReference type="SMART" id="SM00173">
    <property type="entry name" value="RAS"/>
    <property type="match status" value="1"/>
</dbReference>
<dbReference type="AlphaFoldDB" id="A0A975J3F4"/>
<feature type="binding site" evidence="8">
    <location>
        <begin position="11"/>
        <end position="18"/>
    </location>
    <ligand>
        <name>GTP</name>
        <dbReference type="ChEBI" id="CHEBI:37565"/>
        <label>1</label>
    </ligand>
</feature>
<dbReference type="Gene3D" id="3.30.300.20">
    <property type="match status" value="1"/>
</dbReference>
<evidence type="ECO:0000256" key="10">
    <source>
        <dbReference type="RuleBase" id="RU004481"/>
    </source>
</evidence>
<dbReference type="InterPro" id="IPR027417">
    <property type="entry name" value="P-loop_NTPase"/>
</dbReference>
<name>A0A975J3F4_9BACT</name>
<dbReference type="InterPro" id="IPR031166">
    <property type="entry name" value="G_ENGA"/>
</dbReference>
<dbReference type="HAMAP" id="MF_00195">
    <property type="entry name" value="GTPase_Der"/>
    <property type="match status" value="1"/>
</dbReference>
<dbReference type="PANTHER" id="PTHR43834">
    <property type="entry name" value="GTPASE DER"/>
    <property type="match status" value="1"/>
</dbReference>
<evidence type="ECO:0000256" key="3">
    <source>
        <dbReference type="ARBA" id="ARBA00022517"/>
    </source>
</evidence>
<comment type="similarity">
    <text evidence="1 8 9 10">Belongs to the TRAFAC class TrmE-Era-EngA-EngB-Septin-like GTPase superfamily. EngA (Der) GTPase family.</text>
</comment>
<evidence type="ECO:0000256" key="6">
    <source>
        <dbReference type="ARBA" id="ARBA00023134"/>
    </source>
</evidence>
<dbReference type="SUPFAM" id="SSF52540">
    <property type="entry name" value="P-loop containing nucleoside triphosphate hydrolases"/>
    <property type="match status" value="2"/>
</dbReference>
<dbReference type="CDD" id="cd01894">
    <property type="entry name" value="EngA1"/>
    <property type="match status" value="1"/>
</dbReference>
<dbReference type="InterPro" id="IPR032859">
    <property type="entry name" value="KH_dom-like"/>
</dbReference>
<evidence type="ECO:0000256" key="5">
    <source>
        <dbReference type="ARBA" id="ARBA00022741"/>
    </source>
</evidence>
<feature type="binding site" evidence="8">
    <location>
        <begin position="237"/>
        <end position="241"/>
    </location>
    <ligand>
        <name>GTP</name>
        <dbReference type="ChEBI" id="CHEBI:37565"/>
        <label>2</label>
    </ligand>
</feature>
<dbReference type="GO" id="GO:0016787">
    <property type="term" value="F:hydrolase activity"/>
    <property type="evidence" value="ECO:0007669"/>
    <property type="project" value="UniProtKB-KW"/>
</dbReference>
<dbReference type="GO" id="GO:0042254">
    <property type="term" value="P:ribosome biogenesis"/>
    <property type="evidence" value="ECO:0007669"/>
    <property type="project" value="UniProtKB-KW"/>
</dbReference>
<feature type="binding site" evidence="8">
    <location>
        <begin position="302"/>
        <end position="305"/>
    </location>
    <ligand>
        <name>GTP</name>
        <dbReference type="ChEBI" id="CHEBI:37565"/>
        <label>2</label>
    </ligand>
</feature>
<dbReference type="InterPro" id="IPR005225">
    <property type="entry name" value="Small_GTP-bd"/>
</dbReference>
<dbReference type="GO" id="GO:0043022">
    <property type="term" value="F:ribosome binding"/>
    <property type="evidence" value="ECO:0007669"/>
    <property type="project" value="TreeGrafter"/>
</dbReference>
<evidence type="ECO:0000256" key="1">
    <source>
        <dbReference type="ARBA" id="ARBA00008279"/>
    </source>
</evidence>
<sequence>MSRMPTVAIVGRPNVGKSALFNRLAGRKIAIVHDQPGVTRDRISAPCKATTTACTIIDTGGIGASLDDGFADQVAIEADIAMQTADLILFIVDAHEGLTPIDQALAQKLRKAKPPVRLVLNKVDHEKHENVFADFARLGLGAGIHVSAEHGRNVGALVDVIEEVIAPLVAETEAEAEVAEAVGIKLAIVGKPNAGKSSLINAILKDERTIVSEIAGTTRDAVDLPYQFAGENFTLIDTAGLRPRGKRDSSVEVFSAMRTEKAIRRSDLCVLVIDLAAGISAMDRKIAQLIMEEKKPCLIVLNKFDLYHPDAPRGARLEEATEHVRRELFFLAYAPFVATSAKKGQAVDHVLKEALKIRDKAQNLPGTGVLNRILHQAFEMNPPGSDRKSGKRLKLYYATTALNEKYSVIPVPTLVLFVNDKKLMATSYEQYLTNRYREKHPAPGIPVVFSVRSRDRRDLKKDER</sequence>
<dbReference type="CDD" id="cd01895">
    <property type="entry name" value="EngA2"/>
    <property type="match status" value="1"/>
</dbReference>
<dbReference type="PIRSF" id="PIRSF006485">
    <property type="entry name" value="GTP-binding_EngA"/>
    <property type="match status" value="1"/>
</dbReference>
<evidence type="ECO:0000259" key="11">
    <source>
        <dbReference type="PROSITE" id="PS51712"/>
    </source>
</evidence>
<dbReference type="FunFam" id="3.40.50.300:FF:000040">
    <property type="entry name" value="GTPase Der"/>
    <property type="match status" value="1"/>
</dbReference>
<gene>
    <name evidence="8 12" type="primary">der</name>
    <name evidence="12" type="ORF">KBB96_03050</name>
</gene>
<comment type="subunit">
    <text evidence="8">Associates with the 50S ribosomal subunit.</text>
</comment>
<dbReference type="EMBL" id="CP073100">
    <property type="protein sequence ID" value="QUE53267.1"/>
    <property type="molecule type" value="Genomic_DNA"/>
</dbReference>
<dbReference type="Pfam" id="PF14714">
    <property type="entry name" value="KH_dom-like"/>
    <property type="match status" value="1"/>
</dbReference>
<feature type="binding site" evidence="8">
    <location>
        <begin position="58"/>
        <end position="62"/>
    </location>
    <ligand>
        <name>GTP</name>
        <dbReference type="ChEBI" id="CHEBI:37565"/>
        <label>1</label>
    </ligand>
</feature>
<dbReference type="GO" id="GO:0005525">
    <property type="term" value="F:GTP binding"/>
    <property type="evidence" value="ECO:0007669"/>
    <property type="project" value="UniProtKB-UniRule"/>
</dbReference>
<feature type="domain" description="EngA-type G" evidence="11">
    <location>
        <begin position="184"/>
        <end position="362"/>
    </location>
</feature>
<dbReference type="PANTHER" id="PTHR43834:SF6">
    <property type="entry name" value="GTPASE DER"/>
    <property type="match status" value="1"/>
</dbReference>
<keyword evidence="3 8" id="KW-0690">Ribosome biogenesis</keyword>
<dbReference type="NCBIfam" id="TIGR00231">
    <property type="entry name" value="small_GTP"/>
    <property type="match status" value="2"/>
</dbReference>
<keyword evidence="6 8" id="KW-0342">GTP-binding</keyword>
<evidence type="ECO:0000256" key="9">
    <source>
        <dbReference type="PROSITE-ProRule" id="PRU01049"/>
    </source>
</evidence>
<evidence type="ECO:0000256" key="2">
    <source>
        <dbReference type="ARBA" id="ARBA00020953"/>
    </source>
</evidence>
<comment type="function">
    <text evidence="8 10">GTPase that plays an essential role in the late steps of ribosome biogenesis.</text>
</comment>
<evidence type="ECO:0000313" key="12">
    <source>
        <dbReference type="EMBL" id="QUE53267.1"/>
    </source>
</evidence>
<organism evidence="12 13">
    <name type="scientific">Luteolibacter ambystomatis</name>
    <dbReference type="NCBI Taxonomy" id="2824561"/>
    <lineage>
        <taxon>Bacteria</taxon>
        <taxon>Pseudomonadati</taxon>
        <taxon>Verrucomicrobiota</taxon>
        <taxon>Verrucomicrobiia</taxon>
        <taxon>Verrucomicrobiales</taxon>
        <taxon>Verrucomicrobiaceae</taxon>
        <taxon>Luteolibacter</taxon>
    </lineage>
</organism>
<evidence type="ECO:0000256" key="4">
    <source>
        <dbReference type="ARBA" id="ARBA00022737"/>
    </source>
</evidence>
<keyword evidence="5 8" id="KW-0547">Nucleotide-binding</keyword>
<dbReference type="Pfam" id="PF01926">
    <property type="entry name" value="MMR_HSR1"/>
    <property type="match status" value="2"/>
</dbReference>